<evidence type="ECO:0000256" key="1">
    <source>
        <dbReference type="ARBA" id="ARBA00008857"/>
    </source>
</evidence>
<dbReference type="PANTHER" id="PTHR30349">
    <property type="entry name" value="PHAGE INTEGRASE-RELATED"/>
    <property type="match status" value="1"/>
</dbReference>
<dbReference type="InterPro" id="IPR002104">
    <property type="entry name" value="Integrase_catalytic"/>
</dbReference>
<keyword evidence="7" id="KW-1185">Reference proteome</keyword>
<dbReference type="Gene3D" id="1.10.443.10">
    <property type="entry name" value="Intergrase catalytic core"/>
    <property type="match status" value="1"/>
</dbReference>
<evidence type="ECO:0000256" key="4">
    <source>
        <dbReference type="ARBA" id="ARBA00023172"/>
    </source>
</evidence>
<comment type="similarity">
    <text evidence="1">Belongs to the 'phage' integrase family.</text>
</comment>
<keyword evidence="3" id="KW-0238">DNA-binding</keyword>
<protein>
    <recommendedName>
        <fullName evidence="5">Tyr recombinase domain-containing protein</fullName>
    </recommendedName>
</protein>
<dbReference type="InterPro" id="IPR046668">
    <property type="entry name" value="DUF6538"/>
</dbReference>
<evidence type="ECO:0000313" key="6">
    <source>
        <dbReference type="EMBL" id="MCJ1961612.1"/>
    </source>
</evidence>
<keyword evidence="4" id="KW-0233">DNA recombination</keyword>
<proteinExistence type="inferred from homology"/>
<dbReference type="InterPro" id="IPR013762">
    <property type="entry name" value="Integrase-like_cat_sf"/>
</dbReference>
<dbReference type="PANTHER" id="PTHR30349:SF41">
    <property type="entry name" value="INTEGRASE_RECOMBINASE PROTEIN MJ0367-RELATED"/>
    <property type="match status" value="1"/>
</dbReference>
<comment type="caution">
    <text evidence="6">The sequence shown here is derived from an EMBL/GenBank/DDBJ whole genome shotgun (WGS) entry which is preliminary data.</text>
</comment>
<keyword evidence="2" id="KW-0229">DNA integration</keyword>
<feature type="domain" description="Tyr recombinase" evidence="5">
    <location>
        <begin position="343"/>
        <end position="540"/>
    </location>
</feature>
<accession>A0ABT0AEK0</accession>
<evidence type="ECO:0000313" key="7">
    <source>
        <dbReference type="Proteomes" id="UP001162802"/>
    </source>
</evidence>
<dbReference type="PROSITE" id="PS51898">
    <property type="entry name" value="TYR_RECOMBINASE"/>
    <property type="match status" value="1"/>
</dbReference>
<dbReference type="Gene3D" id="1.10.150.130">
    <property type="match status" value="1"/>
</dbReference>
<dbReference type="InterPro" id="IPR011010">
    <property type="entry name" value="DNA_brk_join_enz"/>
</dbReference>
<dbReference type="InterPro" id="IPR050090">
    <property type="entry name" value="Tyrosine_recombinase_XerCD"/>
</dbReference>
<sequence>MSHSKSSPSTLQRVANHRYLYRRGSHFYFRRAVPKDVRQAFGGKPDETIALKTDSLSQARHVLARHLRDFDRKLAEARALPDPTAPGLPKSRILRVPETEEVDAVVRAWLKTQEAETVTRVMALTPGQLDASADELGHFEQAVRAAARAGNGANLPLSWLADHLAEAHGWECHAGSRARGYLEVRLARAQLEWARVARSEYAFDPRPQPDAYFAPDHARADAEVFAKVVHHQPLPIFDLLGDYANEAMPSPATLKAWRTCLQSLIDHLGHDDAARVSRADVVAWKDALLKPQGGEKPRSQQTVSKKYLAAAKTVFGWAERNMRIPENPVSRVVVSIPKKERLREEKGITDAEAEVILAAALAAEPDARSPIRGFARRWVPWICAYTGARVGEITQLRAEDIFRHSTGVQCIRITPEAGAQKGKQARIVPLHPHLLEQGLLDVVKGKTGPLFYDPSKHRGGTEGNPQHKKVGERLGGWVRDLGVDDEELQPNHGWRHRFKQQARAIYMDIETRDAIQGHAATTEGQKYGSVPVQVMYEQIARLPRYFAT</sequence>
<dbReference type="InterPro" id="IPR010998">
    <property type="entry name" value="Integrase_recombinase_N"/>
</dbReference>
<dbReference type="SUPFAM" id="SSF56349">
    <property type="entry name" value="DNA breaking-rejoining enzymes"/>
    <property type="match status" value="1"/>
</dbReference>
<evidence type="ECO:0000259" key="5">
    <source>
        <dbReference type="PROSITE" id="PS51898"/>
    </source>
</evidence>
<gene>
    <name evidence="6" type="ORF">MTR65_13030</name>
</gene>
<dbReference type="EMBL" id="JALHAT010000023">
    <property type="protein sequence ID" value="MCJ1961612.1"/>
    <property type="molecule type" value="Genomic_DNA"/>
</dbReference>
<evidence type="ECO:0000256" key="2">
    <source>
        <dbReference type="ARBA" id="ARBA00022908"/>
    </source>
</evidence>
<organism evidence="6 7">
    <name type="scientific">Novosphingobium mangrovi</name>
    <name type="common">ex Hu et al. 2023</name>
    <dbReference type="NCBI Taxonomy" id="2930094"/>
    <lineage>
        <taxon>Bacteria</taxon>
        <taxon>Pseudomonadati</taxon>
        <taxon>Pseudomonadota</taxon>
        <taxon>Alphaproteobacteria</taxon>
        <taxon>Sphingomonadales</taxon>
        <taxon>Sphingomonadaceae</taxon>
        <taxon>Novosphingobium</taxon>
    </lineage>
</organism>
<dbReference type="Pfam" id="PF20172">
    <property type="entry name" value="DUF6538"/>
    <property type="match status" value="1"/>
</dbReference>
<dbReference type="RefSeq" id="WP_243800881.1">
    <property type="nucleotide sequence ID" value="NZ_JALHAT010000023.1"/>
</dbReference>
<name>A0ABT0AEK0_9SPHN</name>
<evidence type="ECO:0000256" key="3">
    <source>
        <dbReference type="ARBA" id="ARBA00023125"/>
    </source>
</evidence>
<reference evidence="6" key="1">
    <citation type="submission" date="2022-03" db="EMBL/GenBank/DDBJ databases">
        <title>Identification of a novel bacterium isolated from mangrove sediments.</title>
        <authorList>
            <person name="Pan X."/>
        </authorList>
    </citation>
    <scope>NUCLEOTIDE SEQUENCE</scope>
    <source>
        <strain evidence="6">B2637</strain>
    </source>
</reference>
<dbReference type="Proteomes" id="UP001162802">
    <property type="component" value="Unassembled WGS sequence"/>
</dbReference>